<sequence length="422" mass="48364">MRIVHTGDWHLGKSLEGHSRLDEQEMFLNFFSKQCIDLKPDIILIAGDIYDTPNPPARAEKLFYDTLKKLSRDGECISVVIAGNHDNPERIVSAWPIAAEHGIIMAGTPRTLIPTGKYGKHRVVNSGEGFFELEVNGESVVVIAAAYPSEKRLNEVFYNESDDEEKRQYSYVQKIDKLFRKLETNFKKDSINITISHLFTLGSKPSGSERLSCLGASFLIGTDILPRGADYTALGHIHKAQAVDKTGRIRYCGAPIHYSKSEAAFENLFYCIDINKKTKLTKGIKTDNSKEDNLKHRYNAFNVQPVKIPVFKPIHIWNVESIDEAIDMCRKYSDKESWVYLEIKCNSYIREDQIKEMKLLKKDIVEIRPVIEADEKKRTVEMAGLSFKEQFIEFYKMQHGNTPDDEMVEMLMSINEEEYETD</sequence>
<dbReference type="GO" id="GO:0008408">
    <property type="term" value="F:3'-5' exonuclease activity"/>
    <property type="evidence" value="ECO:0007669"/>
    <property type="project" value="InterPro"/>
</dbReference>
<keyword evidence="6" id="KW-0233">DNA recombination</keyword>
<comment type="subunit">
    <text evidence="6">Heterodimer of SbcC and SbcD.</text>
</comment>
<evidence type="ECO:0000259" key="7">
    <source>
        <dbReference type="Pfam" id="PF00149"/>
    </source>
</evidence>
<evidence type="ECO:0000256" key="2">
    <source>
        <dbReference type="ARBA" id="ARBA00013365"/>
    </source>
</evidence>
<evidence type="ECO:0000256" key="5">
    <source>
        <dbReference type="ARBA" id="ARBA00022839"/>
    </source>
</evidence>
<dbReference type="Gene3D" id="3.60.21.10">
    <property type="match status" value="1"/>
</dbReference>
<dbReference type="InterPro" id="IPR004593">
    <property type="entry name" value="SbcD"/>
</dbReference>
<keyword evidence="9" id="KW-1185">Reference proteome</keyword>
<evidence type="ECO:0000256" key="6">
    <source>
        <dbReference type="RuleBase" id="RU363069"/>
    </source>
</evidence>
<dbReference type="STRING" id="679200.HMPREF9333_00855"/>
<proteinExistence type="inferred from homology"/>
<dbReference type="InterPro" id="IPR004843">
    <property type="entry name" value="Calcineurin-like_PHP"/>
</dbReference>
<comment type="function">
    <text evidence="6">SbcCD cleaves DNA hairpin structures. These structures can inhibit DNA replication and are intermediates in certain DNA recombination reactions. The complex acts as a 3'-&gt;5' double strand exonuclease that can open hairpins. It also has a 5' single-strand endonuclease activity.</text>
</comment>
<dbReference type="OrthoDB" id="9773856at2"/>
<comment type="caution">
    <text evidence="8">The sequence shown here is derived from an EMBL/GenBank/DDBJ whole genome shotgun (WGS) entry which is preliminary data.</text>
</comment>
<dbReference type="Pfam" id="PF00149">
    <property type="entry name" value="Metallophos"/>
    <property type="match status" value="1"/>
</dbReference>
<dbReference type="SUPFAM" id="SSF56300">
    <property type="entry name" value="Metallo-dependent phosphatases"/>
    <property type="match status" value="1"/>
</dbReference>
<dbReference type="RefSeq" id="WP_005540110.1">
    <property type="nucleotide sequence ID" value="NZ_JH378830.1"/>
</dbReference>
<dbReference type="GO" id="GO:0006310">
    <property type="term" value="P:DNA recombination"/>
    <property type="evidence" value="ECO:0007669"/>
    <property type="project" value="UniProtKB-KW"/>
</dbReference>
<dbReference type="eggNOG" id="COG0420">
    <property type="taxonomic scope" value="Bacteria"/>
</dbReference>
<dbReference type="PANTHER" id="PTHR30337:SF0">
    <property type="entry name" value="NUCLEASE SBCCD SUBUNIT D"/>
    <property type="match status" value="1"/>
</dbReference>
<keyword evidence="5 6" id="KW-0269">Exonuclease</keyword>
<dbReference type="GO" id="GO:0004519">
    <property type="term" value="F:endonuclease activity"/>
    <property type="evidence" value="ECO:0007669"/>
    <property type="project" value="UniProtKB-KW"/>
</dbReference>
<dbReference type="HOGENOM" id="CLU_038045_3_0_9"/>
<comment type="similarity">
    <text evidence="1 6">Belongs to the SbcD family.</text>
</comment>
<evidence type="ECO:0000256" key="4">
    <source>
        <dbReference type="ARBA" id="ARBA00022801"/>
    </source>
</evidence>
<dbReference type="Proteomes" id="UP000003011">
    <property type="component" value="Unassembled WGS sequence"/>
</dbReference>
<dbReference type="AlphaFoldDB" id="G5GH15"/>
<feature type="domain" description="Calcineurin-like phosphoesterase" evidence="7">
    <location>
        <begin position="1"/>
        <end position="239"/>
    </location>
</feature>
<keyword evidence="6" id="KW-0255">Endonuclease</keyword>
<dbReference type="InterPro" id="IPR029052">
    <property type="entry name" value="Metallo-depent_PP-like"/>
</dbReference>
<dbReference type="PANTHER" id="PTHR30337">
    <property type="entry name" value="COMPONENT OF ATP-DEPENDENT DSDNA EXONUCLEASE"/>
    <property type="match status" value="1"/>
</dbReference>
<evidence type="ECO:0000256" key="1">
    <source>
        <dbReference type="ARBA" id="ARBA00010555"/>
    </source>
</evidence>
<protein>
    <recommendedName>
        <fullName evidence="2 6">Nuclease SbcCD subunit D</fullName>
    </recommendedName>
</protein>
<accession>G5GH15</accession>
<dbReference type="GO" id="GO:0006260">
    <property type="term" value="P:DNA replication"/>
    <property type="evidence" value="ECO:0007669"/>
    <property type="project" value="UniProtKB-KW"/>
</dbReference>
<dbReference type="NCBIfam" id="TIGR00619">
    <property type="entry name" value="sbcd"/>
    <property type="match status" value="1"/>
</dbReference>
<organism evidence="8 9">
    <name type="scientific">Johnsonella ignava ATCC 51276</name>
    <dbReference type="NCBI Taxonomy" id="679200"/>
    <lineage>
        <taxon>Bacteria</taxon>
        <taxon>Bacillati</taxon>
        <taxon>Bacillota</taxon>
        <taxon>Clostridia</taxon>
        <taxon>Lachnospirales</taxon>
        <taxon>Lachnospiraceae</taxon>
        <taxon>Johnsonella</taxon>
    </lineage>
</organism>
<evidence type="ECO:0000256" key="3">
    <source>
        <dbReference type="ARBA" id="ARBA00022722"/>
    </source>
</evidence>
<gene>
    <name evidence="6" type="primary">sbcD</name>
    <name evidence="8" type="ORF">HMPREF9333_00855</name>
</gene>
<dbReference type="EMBL" id="ACZL01000014">
    <property type="protein sequence ID" value="EHI56073.1"/>
    <property type="molecule type" value="Genomic_DNA"/>
</dbReference>
<dbReference type="PATRIC" id="fig|679200.3.peg.902"/>
<dbReference type="InterPro" id="IPR041796">
    <property type="entry name" value="Mre11_N"/>
</dbReference>
<name>G5GH15_9FIRM</name>
<keyword evidence="3 6" id="KW-0540">Nuclease</keyword>
<evidence type="ECO:0000313" key="9">
    <source>
        <dbReference type="Proteomes" id="UP000003011"/>
    </source>
</evidence>
<dbReference type="CDD" id="cd00840">
    <property type="entry name" value="MPP_Mre11_N"/>
    <property type="match status" value="1"/>
</dbReference>
<reference evidence="8 9" key="1">
    <citation type="submission" date="2011-08" db="EMBL/GenBank/DDBJ databases">
        <title>The Genome Sequence of Johnsonella ignava ATCC 51276.</title>
        <authorList>
            <consortium name="The Broad Institute Genome Sequencing Platform"/>
            <person name="Earl A."/>
            <person name="Ward D."/>
            <person name="Feldgarden M."/>
            <person name="Gevers D."/>
            <person name="Izard J."/>
            <person name="Blanton J.M."/>
            <person name="Baranova O.V."/>
            <person name="Dewhirst F.E."/>
            <person name="Young S.K."/>
            <person name="Zeng Q."/>
            <person name="Gargeya S."/>
            <person name="Fitzgerald M."/>
            <person name="Haas B."/>
            <person name="Abouelleil A."/>
            <person name="Alvarado L."/>
            <person name="Arachchi H.M."/>
            <person name="Berlin A."/>
            <person name="Brown A."/>
            <person name="Chapman S.B."/>
            <person name="Chen Z."/>
            <person name="Dunbar C."/>
            <person name="Freedman E."/>
            <person name="Gearin G."/>
            <person name="Gellesch M."/>
            <person name="Goldberg J."/>
            <person name="Griggs A."/>
            <person name="Gujja S."/>
            <person name="Heiman D."/>
            <person name="Howarth C."/>
            <person name="Larson L."/>
            <person name="Lui A."/>
            <person name="MacDonald P.J.P."/>
            <person name="Montmayeur A."/>
            <person name="Murphy C."/>
            <person name="Neiman D."/>
            <person name="Pearson M."/>
            <person name="Priest M."/>
            <person name="Roberts A."/>
            <person name="Saif S."/>
            <person name="Shea T."/>
            <person name="Shenoy N."/>
            <person name="Sisk P."/>
            <person name="Stolte C."/>
            <person name="Sykes S."/>
            <person name="Wortman J."/>
            <person name="Nusbaum C."/>
            <person name="Birren B."/>
        </authorList>
    </citation>
    <scope>NUCLEOTIDE SEQUENCE [LARGE SCALE GENOMIC DNA]</scope>
    <source>
        <strain evidence="8 9">ATCC 51276</strain>
    </source>
</reference>
<keyword evidence="6" id="KW-0235">DNA replication</keyword>
<dbReference type="InterPro" id="IPR050535">
    <property type="entry name" value="DNA_Repair-Maintenance_Comp"/>
</dbReference>
<keyword evidence="4 6" id="KW-0378">Hydrolase</keyword>
<evidence type="ECO:0000313" key="8">
    <source>
        <dbReference type="EMBL" id="EHI56073.1"/>
    </source>
</evidence>